<organism evidence="2 3">
    <name type="scientific">Streptomyces macrolidinus</name>
    <dbReference type="NCBI Taxonomy" id="2952607"/>
    <lineage>
        <taxon>Bacteria</taxon>
        <taxon>Bacillati</taxon>
        <taxon>Actinomycetota</taxon>
        <taxon>Actinomycetes</taxon>
        <taxon>Kitasatosporales</taxon>
        <taxon>Streptomycetaceae</taxon>
        <taxon>Streptomyces</taxon>
    </lineage>
</organism>
<evidence type="ECO:0008006" key="4">
    <source>
        <dbReference type="Google" id="ProtNLM"/>
    </source>
</evidence>
<dbReference type="RefSeq" id="WP_252423437.1">
    <property type="nucleotide sequence ID" value="NZ_JAMWMR010000005.1"/>
</dbReference>
<evidence type="ECO:0000313" key="3">
    <source>
        <dbReference type="Proteomes" id="UP001523219"/>
    </source>
</evidence>
<feature type="compositionally biased region" description="Low complexity" evidence="1">
    <location>
        <begin position="154"/>
        <end position="166"/>
    </location>
</feature>
<dbReference type="EMBL" id="JAMWMR010000005">
    <property type="protein sequence ID" value="MCN9240715.1"/>
    <property type="molecule type" value="Genomic_DNA"/>
</dbReference>
<name>A0ABT0ZAC0_9ACTN</name>
<comment type="caution">
    <text evidence="2">The sequence shown here is derived from an EMBL/GenBank/DDBJ whole genome shotgun (WGS) entry which is preliminary data.</text>
</comment>
<proteinExistence type="predicted"/>
<protein>
    <recommendedName>
        <fullName evidence="4">Regulator component</fullName>
    </recommendedName>
</protein>
<gene>
    <name evidence="2" type="ORF">NGF19_07875</name>
</gene>
<keyword evidence="3" id="KW-1185">Reference proteome</keyword>
<sequence length="178" mass="19126">MRSRREQPGTGRDGRPDLENLLASLDIPEPFDVQVLCNRIAAQRGRALHLHSVPGISGTDAPCGVWIATEKADHIFHEAATSPMHRDHIVLHEIGHMILGHTSIIDGVQPGSGGLFAEIDPATVVSFLTRASYGTEDERDAERFAGLIASKAAASSSRNSKTARSSVLQRLDDALSDS</sequence>
<feature type="region of interest" description="Disordered" evidence="1">
    <location>
        <begin position="154"/>
        <end position="178"/>
    </location>
</feature>
<evidence type="ECO:0000256" key="1">
    <source>
        <dbReference type="SAM" id="MobiDB-lite"/>
    </source>
</evidence>
<dbReference type="Proteomes" id="UP001523219">
    <property type="component" value="Unassembled WGS sequence"/>
</dbReference>
<accession>A0ABT0ZAC0</accession>
<reference evidence="2 3" key="1">
    <citation type="submission" date="2022-05" db="EMBL/GenBank/DDBJ databases">
        <title>Streptomyces sp. nov. RY43-2 isolated from soil of a peat swamp forest.</title>
        <authorList>
            <person name="Kanchanasin P."/>
            <person name="Tanasupawat S."/>
            <person name="Phongsopitanun W."/>
        </authorList>
    </citation>
    <scope>NUCLEOTIDE SEQUENCE [LARGE SCALE GENOMIC DNA]</scope>
    <source>
        <strain evidence="2 3">RY43-2</strain>
    </source>
</reference>
<evidence type="ECO:0000313" key="2">
    <source>
        <dbReference type="EMBL" id="MCN9240715.1"/>
    </source>
</evidence>